<dbReference type="InterPro" id="IPR051199">
    <property type="entry name" value="LPS_LOS_Heptosyltrfase"/>
</dbReference>
<dbReference type="Gene3D" id="3.40.50.2000">
    <property type="entry name" value="Glycogen Phosphorylase B"/>
    <property type="match status" value="2"/>
</dbReference>
<dbReference type="EMBL" id="WNXD01000001">
    <property type="protein sequence ID" value="MBB2144356.1"/>
    <property type="molecule type" value="Genomic_DNA"/>
</dbReference>
<keyword evidence="4" id="KW-1185">Reference proteome</keyword>
<dbReference type="GO" id="GO:0008713">
    <property type="term" value="F:ADP-heptose-lipopolysaccharide heptosyltransferase activity"/>
    <property type="evidence" value="ECO:0007669"/>
    <property type="project" value="TreeGrafter"/>
</dbReference>
<name>A0A923DWI4_9SPHI</name>
<dbReference type="SUPFAM" id="SSF53756">
    <property type="entry name" value="UDP-Glycosyltransferase/glycogen phosphorylase"/>
    <property type="match status" value="1"/>
</dbReference>
<dbReference type="PANTHER" id="PTHR30160">
    <property type="entry name" value="TETRAACYLDISACCHARIDE 4'-KINASE-RELATED"/>
    <property type="match status" value="1"/>
</dbReference>
<dbReference type="GO" id="GO:0009244">
    <property type="term" value="P:lipopolysaccharide core region biosynthetic process"/>
    <property type="evidence" value="ECO:0007669"/>
    <property type="project" value="TreeGrafter"/>
</dbReference>
<evidence type="ECO:0000313" key="4">
    <source>
        <dbReference type="Proteomes" id="UP000601055"/>
    </source>
</evidence>
<organism evidence="3 4">
    <name type="scientific">Pedobacter planticolens</name>
    <dbReference type="NCBI Taxonomy" id="2679964"/>
    <lineage>
        <taxon>Bacteria</taxon>
        <taxon>Pseudomonadati</taxon>
        <taxon>Bacteroidota</taxon>
        <taxon>Sphingobacteriia</taxon>
        <taxon>Sphingobacteriales</taxon>
        <taxon>Sphingobacteriaceae</taxon>
        <taxon>Pedobacter</taxon>
    </lineage>
</organism>
<dbReference type="CDD" id="cd03789">
    <property type="entry name" value="GT9_LPS_heptosyltransferase"/>
    <property type="match status" value="1"/>
</dbReference>
<proteinExistence type="predicted"/>
<dbReference type="RefSeq" id="WP_182921045.1">
    <property type="nucleotide sequence ID" value="NZ_WNXD01000001.1"/>
</dbReference>
<comment type="caution">
    <text evidence="3">The sequence shown here is derived from an EMBL/GenBank/DDBJ whole genome shotgun (WGS) entry which is preliminary data.</text>
</comment>
<dbReference type="AlphaFoldDB" id="A0A923DWI4"/>
<evidence type="ECO:0000313" key="3">
    <source>
        <dbReference type="EMBL" id="MBB2144356.1"/>
    </source>
</evidence>
<dbReference type="PANTHER" id="PTHR30160:SF22">
    <property type="entry name" value="LIPOPOLYSACCHARIDE CORE BIOSYNTHESIS PROTEIN"/>
    <property type="match status" value="1"/>
</dbReference>
<protein>
    <submittedName>
        <fullName evidence="3">Heptosyltransferase</fullName>
    </submittedName>
</protein>
<evidence type="ECO:0000256" key="2">
    <source>
        <dbReference type="ARBA" id="ARBA00022679"/>
    </source>
</evidence>
<reference evidence="3" key="1">
    <citation type="submission" date="2019-11" db="EMBL/GenBank/DDBJ databases">
        <title>Description of Pedobacter sp. LMG 31464T.</title>
        <authorList>
            <person name="Carlier A."/>
            <person name="Qi S."/>
            <person name="Vandamme P."/>
        </authorList>
    </citation>
    <scope>NUCLEOTIDE SEQUENCE</scope>
    <source>
        <strain evidence="3">LMG 31464</strain>
    </source>
</reference>
<dbReference type="InterPro" id="IPR002201">
    <property type="entry name" value="Glyco_trans_9"/>
</dbReference>
<keyword evidence="2" id="KW-0808">Transferase</keyword>
<evidence type="ECO:0000256" key="1">
    <source>
        <dbReference type="ARBA" id="ARBA00022676"/>
    </source>
</evidence>
<gene>
    <name evidence="3" type="ORF">GM921_02565</name>
</gene>
<sequence>MPSKGKVIVLRFSAMGDVAMVASVLREFSVQNPEVELVMVSRAAFKPFFDEIETLTFHAIEPKTTHKGVVGLYKLYRELRKYKPTAIADLHDNLRSRILSTFFRLATYKIERIDKGRAEKKALTRSKNKIFKSLKQTVERYADVFRVLGFNVKLSHQLVKSIKSIPANAEELFANKVAKRIGISPFAQHIYKVYPYNKMEKAIKELDSLGYGIFIFGGGNEEKAIAEGWKNQFKNVKNLIGKFTLREELDIISNLDVMLSMDSAGMHMASLMGVPVVSIWGPTHPYAGFLGYGQSLADCIQIDHPNRPNSIYGNKPCLCGVYPCIDLISPESIVNKLKERLTNG</sequence>
<accession>A0A923DWI4</accession>
<keyword evidence="1" id="KW-0328">Glycosyltransferase</keyword>
<dbReference type="Pfam" id="PF01075">
    <property type="entry name" value="Glyco_transf_9"/>
    <property type="match status" value="1"/>
</dbReference>
<dbReference type="Proteomes" id="UP000601055">
    <property type="component" value="Unassembled WGS sequence"/>
</dbReference>
<dbReference type="GO" id="GO:0005829">
    <property type="term" value="C:cytosol"/>
    <property type="evidence" value="ECO:0007669"/>
    <property type="project" value="TreeGrafter"/>
</dbReference>